<dbReference type="InterPro" id="IPR043136">
    <property type="entry name" value="B30.2/SPRY_sf"/>
</dbReference>
<dbReference type="PANTHER" id="PTHR12429:SF14">
    <property type="entry name" value="NEURALIZED-LIKE PROTEIN 4"/>
    <property type="match status" value="1"/>
</dbReference>
<comment type="caution">
    <text evidence="3">The sequence shown here is derived from an EMBL/GenBank/DDBJ whole genome shotgun (WGS) entry which is preliminary data.</text>
</comment>
<accession>A0AAD7SFQ7</accession>
<evidence type="ECO:0000259" key="2">
    <source>
        <dbReference type="PROSITE" id="PS51065"/>
    </source>
</evidence>
<dbReference type="Proteomes" id="UP001221898">
    <property type="component" value="Unassembled WGS sequence"/>
</dbReference>
<dbReference type="InterPro" id="IPR006573">
    <property type="entry name" value="NHR_dom"/>
</dbReference>
<evidence type="ECO:0000256" key="1">
    <source>
        <dbReference type="SAM" id="MobiDB-lite"/>
    </source>
</evidence>
<feature type="compositionally biased region" description="Basic residues" evidence="1">
    <location>
        <begin position="176"/>
        <end position="193"/>
    </location>
</feature>
<evidence type="ECO:0000313" key="3">
    <source>
        <dbReference type="EMBL" id="KAJ8401739.1"/>
    </source>
</evidence>
<feature type="domain" description="NHR" evidence="2">
    <location>
        <begin position="1"/>
        <end position="114"/>
    </location>
</feature>
<feature type="region of interest" description="Disordered" evidence="1">
    <location>
        <begin position="163"/>
        <end position="193"/>
    </location>
</feature>
<dbReference type="PROSITE" id="PS51065">
    <property type="entry name" value="NHR"/>
    <property type="match status" value="1"/>
</dbReference>
<sequence length="193" mass="20710">MVDKWAGSIEIGVTTHNPAYLQLPSTMTNLRSGTWMMTGNGVMHNGTTILDEYGHNLDGLKAGDTVGVVRKEDGSLHFFVKGVAQGPAAWNVPASVYAVVDLYGQAAQATIMDDTVDLSPLPDDGSEEPAAVSPGGPCPAGTVASDDDLRFHHLHGANAVITNGAHRHAPEQPQRVQRRHRHLQQVPARRRNV</sequence>
<protein>
    <recommendedName>
        <fullName evidence="2">NHR domain-containing protein</fullName>
    </recommendedName>
</protein>
<dbReference type="EMBL" id="JAINUG010000068">
    <property type="protein sequence ID" value="KAJ8401739.1"/>
    <property type="molecule type" value="Genomic_DNA"/>
</dbReference>
<organism evidence="3 4">
    <name type="scientific">Aldrovandia affinis</name>
    <dbReference type="NCBI Taxonomy" id="143900"/>
    <lineage>
        <taxon>Eukaryota</taxon>
        <taxon>Metazoa</taxon>
        <taxon>Chordata</taxon>
        <taxon>Craniata</taxon>
        <taxon>Vertebrata</taxon>
        <taxon>Euteleostomi</taxon>
        <taxon>Actinopterygii</taxon>
        <taxon>Neopterygii</taxon>
        <taxon>Teleostei</taxon>
        <taxon>Notacanthiformes</taxon>
        <taxon>Halosauridae</taxon>
        <taxon>Aldrovandia</taxon>
    </lineage>
</organism>
<dbReference type="GO" id="GO:0061630">
    <property type="term" value="F:ubiquitin protein ligase activity"/>
    <property type="evidence" value="ECO:0007669"/>
    <property type="project" value="TreeGrafter"/>
</dbReference>
<proteinExistence type="predicted"/>
<keyword evidence="4" id="KW-1185">Reference proteome</keyword>
<dbReference type="CDD" id="cd12887">
    <property type="entry name" value="SPRY_NHR_like"/>
    <property type="match status" value="1"/>
</dbReference>
<dbReference type="Gene3D" id="2.60.120.920">
    <property type="match status" value="1"/>
</dbReference>
<dbReference type="InterPro" id="IPR037962">
    <property type="entry name" value="Neuralized"/>
</dbReference>
<dbReference type="SMART" id="SM00588">
    <property type="entry name" value="NEUZ"/>
    <property type="match status" value="1"/>
</dbReference>
<feature type="region of interest" description="Disordered" evidence="1">
    <location>
        <begin position="119"/>
        <end position="141"/>
    </location>
</feature>
<name>A0AAD7SFQ7_9TELE</name>
<dbReference type="Pfam" id="PF07177">
    <property type="entry name" value="Neuralized"/>
    <property type="match status" value="1"/>
</dbReference>
<reference evidence="3" key="1">
    <citation type="journal article" date="2023" name="Science">
        <title>Genome structures resolve the early diversification of teleost fishes.</title>
        <authorList>
            <person name="Parey E."/>
            <person name="Louis A."/>
            <person name="Montfort J."/>
            <person name="Bouchez O."/>
            <person name="Roques C."/>
            <person name="Iampietro C."/>
            <person name="Lluch J."/>
            <person name="Castinel A."/>
            <person name="Donnadieu C."/>
            <person name="Desvignes T."/>
            <person name="Floi Bucao C."/>
            <person name="Jouanno E."/>
            <person name="Wen M."/>
            <person name="Mejri S."/>
            <person name="Dirks R."/>
            <person name="Jansen H."/>
            <person name="Henkel C."/>
            <person name="Chen W.J."/>
            <person name="Zahm M."/>
            <person name="Cabau C."/>
            <person name="Klopp C."/>
            <person name="Thompson A.W."/>
            <person name="Robinson-Rechavi M."/>
            <person name="Braasch I."/>
            <person name="Lecointre G."/>
            <person name="Bobe J."/>
            <person name="Postlethwait J.H."/>
            <person name="Berthelot C."/>
            <person name="Roest Crollius H."/>
            <person name="Guiguen Y."/>
        </authorList>
    </citation>
    <scope>NUCLEOTIDE SEQUENCE</scope>
    <source>
        <strain evidence="3">NC1722</strain>
    </source>
</reference>
<gene>
    <name evidence="3" type="ORF">AAFF_G00377100</name>
</gene>
<dbReference type="PANTHER" id="PTHR12429">
    <property type="entry name" value="NEURALIZED"/>
    <property type="match status" value="1"/>
</dbReference>
<dbReference type="AlphaFoldDB" id="A0AAD7SFQ7"/>
<evidence type="ECO:0000313" key="4">
    <source>
        <dbReference type="Proteomes" id="UP001221898"/>
    </source>
</evidence>
<dbReference type="FunFam" id="2.60.120.920:FF:000001">
    <property type="entry name" value="neuralized-like protein 4 isoform X1"/>
    <property type="match status" value="1"/>
</dbReference>